<dbReference type="EMBL" id="GIFC01005747">
    <property type="protein sequence ID" value="MXU87830.1"/>
    <property type="molecule type" value="Transcribed_RNA"/>
</dbReference>
<proteinExistence type="predicted"/>
<reference evidence="1" key="1">
    <citation type="submission" date="2019-12" db="EMBL/GenBank/DDBJ databases">
        <title>An insight into the sialome of adult female Ixodes ricinus ticks feeding for 6 days.</title>
        <authorList>
            <person name="Perner J."/>
            <person name="Ribeiro J.M.C."/>
        </authorList>
    </citation>
    <scope>NUCLEOTIDE SEQUENCE</scope>
    <source>
        <strain evidence="1">Semi-engorged</strain>
        <tissue evidence="1">Salivary glands</tissue>
    </source>
</reference>
<name>A0A6B0UEI5_IXORI</name>
<dbReference type="AlphaFoldDB" id="A0A6B0UEI5"/>
<accession>A0A6B0UEI5</accession>
<evidence type="ECO:0000313" key="1">
    <source>
        <dbReference type="EMBL" id="MXU87830.1"/>
    </source>
</evidence>
<protein>
    <submittedName>
        <fullName evidence="1">Uncharacterized protein</fullName>
    </submittedName>
</protein>
<organism evidence="1">
    <name type="scientific">Ixodes ricinus</name>
    <name type="common">Common tick</name>
    <name type="synonym">Acarus ricinus</name>
    <dbReference type="NCBI Taxonomy" id="34613"/>
    <lineage>
        <taxon>Eukaryota</taxon>
        <taxon>Metazoa</taxon>
        <taxon>Ecdysozoa</taxon>
        <taxon>Arthropoda</taxon>
        <taxon>Chelicerata</taxon>
        <taxon>Arachnida</taxon>
        <taxon>Acari</taxon>
        <taxon>Parasitiformes</taxon>
        <taxon>Ixodida</taxon>
        <taxon>Ixodoidea</taxon>
        <taxon>Ixodidae</taxon>
        <taxon>Ixodinae</taxon>
        <taxon>Ixodes</taxon>
    </lineage>
</organism>
<sequence length="98" mass="10007">MGLFRSFHGACAAVADRSPPFLVAWCVPLGTAGGSCGRAFPSSLTCPNAVPLSAAATRASVAVYVSLGFFLLACTRRSGSCGFGRSGETMWTAPRGCV</sequence>